<dbReference type="PANTHER" id="PTHR33376:SF4">
    <property type="entry name" value="SIALIC ACID-BINDING PERIPLASMIC PROTEIN SIAP"/>
    <property type="match status" value="1"/>
</dbReference>
<sequence>MLPAVFSKSSKQSKPRFNPALLLLLPLLTLGLSVPLQAQTLHLINEYPATSVTAAADLQFGDTVRQLAAALPADALNIVTEQEAQNPFKGSAQVSALSEGKVEMATLFAGIAGASDPFFLLSSLPFTVGGFDEARALADCAQPAVEQHLRKLNAHLLYVTPWPPSGIWSAAPVTDLAALQALRIRTYDDNSRAVFAQVGAHSENLPFSAVPAKLTAGELNAVLSSGDGGAGNRLWDQLSNFSAISYAIPLSYTVINQDVWQQLKPEQQAVLSEAAKRTADASWSKIQERIEANYSRMRGHKMTLNLAPAPEIQDSLRKAAASQVAAWQQKAGAAEIVSQCLKHVAQ</sequence>
<dbReference type="CDD" id="cd13602">
    <property type="entry name" value="PBP2_TRAP_BpDctp6_7"/>
    <property type="match status" value="1"/>
</dbReference>
<dbReference type="Gene3D" id="3.40.190.170">
    <property type="entry name" value="Bacterial extracellular solute-binding protein, family 7"/>
    <property type="match status" value="1"/>
</dbReference>
<dbReference type="PATRIC" id="fig|279113.9.peg.1584"/>
<accession>A0A127Q1L4</accession>
<name>A0A127Q1L4_9BURK</name>
<dbReference type="Proteomes" id="UP000074561">
    <property type="component" value="Chromosome"/>
</dbReference>
<protein>
    <submittedName>
        <fullName evidence="2">Bacterial extracellular solute-binding, 7 family protein</fullName>
    </submittedName>
</protein>
<dbReference type="KEGG" id="cpra:CPter91_1592"/>
<reference evidence="2 3" key="1">
    <citation type="submission" date="2015-11" db="EMBL/GenBank/DDBJ databases">
        <title>Exploring the genomic traits of fungus-feeding bacterial genus Collimonas.</title>
        <authorList>
            <person name="Song C."/>
            <person name="Schmidt R."/>
            <person name="de Jager V."/>
            <person name="Krzyzanowska D."/>
            <person name="Jongedijk E."/>
            <person name="Cankar K."/>
            <person name="Beekwilder J."/>
            <person name="van Veen A."/>
            <person name="de Boer W."/>
            <person name="van Veen J.A."/>
            <person name="Garbeva P."/>
        </authorList>
    </citation>
    <scope>NUCLEOTIDE SEQUENCE [LARGE SCALE GENOMIC DNA]</scope>
    <source>
        <strain evidence="2 3">Ter91</strain>
    </source>
</reference>
<dbReference type="NCBIfam" id="NF037995">
    <property type="entry name" value="TRAP_S1"/>
    <property type="match status" value="1"/>
</dbReference>
<gene>
    <name evidence="2" type="ORF">CPter91_1592</name>
</gene>
<dbReference type="PANTHER" id="PTHR33376">
    <property type="match status" value="1"/>
</dbReference>
<dbReference type="STRING" id="279113.CPter91_1592"/>
<evidence type="ECO:0000313" key="3">
    <source>
        <dbReference type="Proteomes" id="UP000074561"/>
    </source>
</evidence>
<dbReference type="GO" id="GO:0055085">
    <property type="term" value="P:transmembrane transport"/>
    <property type="evidence" value="ECO:0007669"/>
    <property type="project" value="InterPro"/>
</dbReference>
<organism evidence="2 3">
    <name type="scientific">Collimonas pratensis</name>
    <dbReference type="NCBI Taxonomy" id="279113"/>
    <lineage>
        <taxon>Bacteria</taxon>
        <taxon>Pseudomonadati</taxon>
        <taxon>Pseudomonadota</taxon>
        <taxon>Betaproteobacteria</taxon>
        <taxon>Burkholderiales</taxon>
        <taxon>Oxalobacteraceae</taxon>
        <taxon>Collimonas</taxon>
    </lineage>
</organism>
<evidence type="ECO:0000256" key="1">
    <source>
        <dbReference type="ARBA" id="ARBA00022729"/>
    </source>
</evidence>
<dbReference type="InterPro" id="IPR038404">
    <property type="entry name" value="TRAP_DctP_sf"/>
</dbReference>
<dbReference type="OrthoDB" id="9783941at2"/>
<keyword evidence="1" id="KW-0732">Signal</keyword>
<proteinExistence type="predicted"/>
<dbReference type="EMBL" id="CP013234">
    <property type="protein sequence ID" value="AMP03968.1"/>
    <property type="molecule type" value="Genomic_DNA"/>
</dbReference>
<dbReference type="AlphaFoldDB" id="A0A127Q1L4"/>
<dbReference type="Pfam" id="PF03480">
    <property type="entry name" value="DctP"/>
    <property type="match status" value="1"/>
</dbReference>
<dbReference type="InterPro" id="IPR018389">
    <property type="entry name" value="DctP_fam"/>
</dbReference>
<evidence type="ECO:0000313" key="2">
    <source>
        <dbReference type="EMBL" id="AMP03968.1"/>
    </source>
</evidence>
<dbReference type="RefSeq" id="WP_082792669.1">
    <property type="nucleotide sequence ID" value="NZ_CP013234.1"/>
</dbReference>